<gene>
    <name evidence="5" type="ORF">HW554_18975</name>
</gene>
<dbReference type="Pfam" id="PF10282">
    <property type="entry name" value="Lactonase"/>
    <property type="match status" value="1"/>
</dbReference>
<accession>A0A7Y7PSQ3</accession>
<dbReference type="InterPro" id="IPR019405">
    <property type="entry name" value="Lactonase_7-beta_prop"/>
</dbReference>
<dbReference type="Gene3D" id="2.130.10.10">
    <property type="entry name" value="YVTN repeat-like/Quinoprotein amine dehydrogenase"/>
    <property type="match status" value="1"/>
</dbReference>
<keyword evidence="2" id="KW-0313">Glucose metabolism</keyword>
<evidence type="ECO:0000256" key="3">
    <source>
        <dbReference type="SAM" id="MobiDB-lite"/>
    </source>
</evidence>
<dbReference type="GO" id="GO:0005829">
    <property type="term" value="C:cytosol"/>
    <property type="evidence" value="ECO:0007669"/>
    <property type="project" value="TreeGrafter"/>
</dbReference>
<dbReference type="InterPro" id="IPR006311">
    <property type="entry name" value="TAT_signal"/>
</dbReference>
<dbReference type="InterPro" id="IPR011048">
    <property type="entry name" value="Haem_d1_sf"/>
</dbReference>
<dbReference type="Proteomes" id="UP000565521">
    <property type="component" value="Unassembled WGS sequence"/>
</dbReference>
<dbReference type="InterPro" id="IPR015943">
    <property type="entry name" value="WD40/YVTN_repeat-like_dom_sf"/>
</dbReference>
<evidence type="ECO:0000256" key="2">
    <source>
        <dbReference type="ARBA" id="ARBA00022526"/>
    </source>
</evidence>
<comment type="similarity">
    <text evidence="1">Belongs to the cycloisomerase 2 family.</text>
</comment>
<evidence type="ECO:0000313" key="5">
    <source>
        <dbReference type="EMBL" id="NVO33296.1"/>
    </source>
</evidence>
<feature type="region of interest" description="Disordered" evidence="3">
    <location>
        <begin position="164"/>
        <end position="188"/>
    </location>
</feature>
<dbReference type="FunFam" id="2.130.10.10:FF:000306">
    <property type="entry name" value="3-carboxymuconate cyclase"/>
    <property type="match status" value="1"/>
</dbReference>
<dbReference type="AlphaFoldDB" id="A0A7Y7PSQ3"/>
<dbReference type="SUPFAM" id="SSF51004">
    <property type="entry name" value="C-terminal (heme d1) domain of cytochrome cd1-nitrite reductase"/>
    <property type="match status" value="1"/>
</dbReference>
<keyword evidence="6" id="KW-1185">Reference proteome</keyword>
<dbReference type="PROSITE" id="PS51318">
    <property type="entry name" value="TAT"/>
    <property type="match status" value="1"/>
</dbReference>
<keyword evidence="2" id="KW-0119">Carbohydrate metabolism</keyword>
<feature type="signal peptide" evidence="4">
    <location>
        <begin position="1"/>
        <end position="26"/>
    </location>
</feature>
<keyword evidence="4" id="KW-0732">Signal</keyword>
<sequence length="398" mass="41592">MRSAGFSRRSFLHLFALALASLPLLAGCGAGRLPASSPTDYLLYVGTYAEAEAESIFLYRISGEGALTRLRAEKAGPNPSFITLDSRHQYLYAANEVGQFEGAASGFVSAFGINQQTGQLTALGRQASGGAAPCYLSLSPDNRAALVANYTGGSVALLPLAPNGQPGPAAASHAHQGAGPNRERQEKPHAHCIIPDPAGRFAFAVDLGIDQVVGYRLDAAKGQLQPLAAPAFMAQPGAGPRHLTFHPNGRWAYLANELSSAITALRYDAAAGTFTEVHTLSALPAGFAAPNTAADIHVAPNGRFVYSSNRGHNSLAVFGVAPDTGRLSLLQTVSTQGQTPRNFALSPDGRLLLVANQNSNSLVTFRVDAQTGLLTATGHTATVPKPVSLQIIPDFMAR</sequence>
<reference evidence="5 6" key="1">
    <citation type="submission" date="2020-05" db="EMBL/GenBank/DDBJ databases">
        <title>Hymenobacter terrestris sp. nov. and Hymenobacter lapidiphilus sp. nov., isolated from regoliths in Antarctica.</title>
        <authorList>
            <person name="Sedlacek I."/>
            <person name="Pantucek R."/>
            <person name="Zeman M."/>
            <person name="Holochova P."/>
            <person name="Kralova S."/>
            <person name="Stankova E."/>
            <person name="Sedo O."/>
            <person name="Micenkova L."/>
            <person name="Svec P."/>
            <person name="Gupta V."/>
            <person name="Sood U."/>
            <person name="Korpole U.S."/>
            <person name="Lal R."/>
        </authorList>
    </citation>
    <scope>NUCLEOTIDE SEQUENCE [LARGE SCALE GENOMIC DNA]</scope>
    <source>
        <strain evidence="5 6">P5342</strain>
    </source>
</reference>
<dbReference type="InterPro" id="IPR050282">
    <property type="entry name" value="Cycloisomerase_2"/>
</dbReference>
<dbReference type="GO" id="GO:0006006">
    <property type="term" value="P:glucose metabolic process"/>
    <property type="evidence" value="ECO:0007669"/>
    <property type="project" value="UniProtKB-KW"/>
</dbReference>
<dbReference type="GO" id="GO:0017057">
    <property type="term" value="F:6-phosphogluconolactonase activity"/>
    <property type="evidence" value="ECO:0007669"/>
    <property type="project" value="TreeGrafter"/>
</dbReference>
<dbReference type="PANTHER" id="PTHR30344">
    <property type="entry name" value="6-PHOSPHOGLUCONOLACTONASE-RELATED"/>
    <property type="match status" value="1"/>
</dbReference>
<evidence type="ECO:0000256" key="4">
    <source>
        <dbReference type="SAM" id="SignalP"/>
    </source>
</evidence>
<dbReference type="PANTHER" id="PTHR30344:SF1">
    <property type="entry name" value="6-PHOSPHOGLUCONOLACTONASE"/>
    <property type="match status" value="1"/>
</dbReference>
<evidence type="ECO:0000256" key="1">
    <source>
        <dbReference type="ARBA" id="ARBA00005564"/>
    </source>
</evidence>
<protein>
    <submittedName>
        <fullName evidence="5">Lactonase family protein</fullName>
    </submittedName>
</protein>
<dbReference type="RefSeq" id="WP_176910104.1">
    <property type="nucleotide sequence ID" value="NZ_JABKAU010000057.1"/>
</dbReference>
<evidence type="ECO:0000313" key="6">
    <source>
        <dbReference type="Proteomes" id="UP000565521"/>
    </source>
</evidence>
<dbReference type="PROSITE" id="PS51257">
    <property type="entry name" value="PROKAR_LIPOPROTEIN"/>
    <property type="match status" value="1"/>
</dbReference>
<organism evidence="5 6">
    <name type="scientific">Hymenobacter lapidiphilus</name>
    <dbReference type="NCBI Taxonomy" id="2608003"/>
    <lineage>
        <taxon>Bacteria</taxon>
        <taxon>Pseudomonadati</taxon>
        <taxon>Bacteroidota</taxon>
        <taxon>Cytophagia</taxon>
        <taxon>Cytophagales</taxon>
        <taxon>Hymenobacteraceae</taxon>
        <taxon>Hymenobacter</taxon>
    </lineage>
</organism>
<feature type="chain" id="PRO_5030648952" evidence="4">
    <location>
        <begin position="27"/>
        <end position="398"/>
    </location>
</feature>
<comment type="caution">
    <text evidence="5">The sequence shown here is derived from an EMBL/GenBank/DDBJ whole genome shotgun (WGS) entry which is preliminary data.</text>
</comment>
<name>A0A7Y7PSQ3_9BACT</name>
<dbReference type="EMBL" id="JABKAU010000057">
    <property type="protein sequence ID" value="NVO33296.1"/>
    <property type="molecule type" value="Genomic_DNA"/>
</dbReference>
<proteinExistence type="inferred from homology"/>